<reference evidence="2" key="1">
    <citation type="submission" date="2017-07" db="EMBL/GenBank/DDBJ databases">
        <title>Taro Niue Genome Assembly and Annotation.</title>
        <authorList>
            <person name="Atibalentja N."/>
            <person name="Keating K."/>
            <person name="Fields C.J."/>
        </authorList>
    </citation>
    <scope>NUCLEOTIDE SEQUENCE</scope>
    <source>
        <strain evidence="2">Niue_2</strain>
        <tissue evidence="2">Leaf</tissue>
    </source>
</reference>
<feature type="region of interest" description="Disordered" evidence="1">
    <location>
        <begin position="1"/>
        <end position="23"/>
    </location>
</feature>
<organism evidence="2 3">
    <name type="scientific">Colocasia esculenta</name>
    <name type="common">Wild taro</name>
    <name type="synonym">Arum esculentum</name>
    <dbReference type="NCBI Taxonomy" id="4460"/>
    <lineage>
        <taxon>Eukaryota</taxon>
        <taxon>Viridiplantae</taxon>
        <taxon>Streptophyta</taxon>
        <taxon>Embryophyta</taxon>
        <taxon>Tracheophyta</taxon>
        <taxon>Spermatophyta</taxon>
        <taxon>Magnoliopsida</taxon>
        <taxon>Liliopsida</taxon>
        <taxon>Araceae</taxon>
        <taxon>Aroideae</taxon>
        <taxon>Colocasieae</taxon>
        <taxon>Colocasia</taxon>
    </lineage>
</organism>
<keyword evidence="3" id="KW-1185">Reference proteome</keyword>
<dbReference type="Proteomes" id="UP000652761">
    <property type="component" value="Unassembled WGS sequence"/>
</dbReference>
<dbReference type="AlphaFoldDB" id="A0A843U264"/>
<feature type="compositionally biased region" description="Pro residues" evidence="1">
    <location>
        <begin position="1"/>
        <end position="15"/>
    </location>
</feature>
<gene>
    <name evidence="2" type="ORF">Taro_008546</name>
</gene>
<evidence type="ECO:0000256" key="1">
    <source>
        <dbReference type="SAM" id="MobiDB-lite"/>
    </source>
</evidence>
<evidence type="ECO:0000313" key="2">
    <source>
        <dbReference type="EMBL" id="MQL76167.1"/>
    </source>
</evidence>
<protein>
    <submittedName>
        <fullName evidence="2">Uncharacterized protein</fullName>
    </submittedName>
</protein>
<name>A0A843U264_COLES</name>
<comment type="caution">
    <text evidence="2">The sequence shown here is derived from an EMBL/GenBank/DDBJ whole genome shotgun (WGS) entry which is preliminary data.</text>
</comment>
<sequence>MTFEQRPPPVGPGPPLRSKGTRRWLGSLRTRSESPGRASLSNRQKVKIRAMRRENLMSMEWTKEYEFLLRI</sequence>
<dbReference type="EMBL" id="NMUH01000284">
    <property type="protein sequence ID" value="MQL76167.1"/>
    <property type="molecule type" value="Genomic_DNA"/>
</dbReference>
<accession>A0A843U264</accession>
<evidence type="ECO:0000313" key="3">
    <source>
        <dbReference type="Proteomes" id="UP000652761"/>
    </source>
</evidence>
<proteinExistence type="predicted"/>